<reference evidence="1 2" key="1">
    <citation type="submission" date="2013-08" db="EMBL/GenBank/DDBJ databases">
        <title>Flavobacterium saliperosum type strain genome sequencing.</title>
        <authorList>
            <person name="Lee K."/>
            <person name="Yi H."/>
            <person name="Park S."/>
            <person name="Chun J."/>
        </authorList>
    </citation>
    <scope>NUCLEOTIDE SEQUENCE [LARGE SCALE GENOMIC DNA]</scope>
    <source>
        <strain evidence="1 2">S13</strain>
    </source>
</reference>
<evidence type="ECO:0000313" key="1">
    <source>
        <dbReference type="EMBL" id="ESU25488.1"/>
    </source>
</evidence>
<sequence>MYSLFWFGKCLSTTKGVEIKNPFDVLKRVLKIYDLYTYHYNFA</sequence>
<dbReference type="Proteomes" id="UP000018234">
    <property type="component" value="Unassembled WGS sequence"/>
</dbReference>
<keyword evidence="2" id="KW-1185">Reference proteome</keyword>
<protein>
    <submittedName>
        <fullName evidence="1">Uncharacterized protein</fullName>
    </submittedName>
</protein>
<organism evidence="1 2">
    <name type="scientific">Flavobacterium saliperosum S13</name>
    <dbReference type="NCBI Taxonomy" id="1341155"/>
    <lineage>
        <taxon>Bacteria</taxon>
        <taxon>Pseudomonadati</taxon>
        <taxon>Bacteroidota</taxon>
        <taxon>Flavobacteriia</taxon>
        <taxon>Flavobacteriales</taxon>
        <taxon>Flavobacteriaceae</taxon>
        <taxon>Flavobacterium</taxon>
    </lineage>
</organism>
<proteinExistence type="predicted"/>
<comment type="caution">
    <text evidence="1">The sequence shown here is derived from an EMBL/GenBank/DDBJ whole genome shotgun (WGS) entry which is preliminary data.</text>
</comment>
<gene>
    <name evidence="1" type="ORF">FSS13T_17240</name>
</gene>
<evidence type="ECO:0000313" key="2">
    <source>
        <dbReference type="Proteomes" id="UP000018234"/>
    </source>
</evidence>
<accession>A0ABP2ZYV6</accession>
<dbReference type="EMBL" id="AVFO01000030">
    <property type="protein sequence ID" value="ESU25488.1"/>
    <property type="molecule type" value="Genomic_DNA"/>
</dbReference>
<name>A0ABP2ZYV6_9FLAO</name>